<evidence type="ECO:0000256" key="1">
    <source>
        <dbReference type="SAM" id="SignalP"/>
    </source>
</evidence>
<dbReference type="OrthoDB" id="736928at2759"/>
<protein>
    <submittedName>
        <fullName evidence="2">Uncharacterized protein</fullName>
    </submittedName>
</protein>
<reference evidence="2 3" key="1">
    <citation type="journal article" date="2020" name="Nat. Food">
        <title>A phased Vanilla planifolia genome enables genetic improvement of flavour and production.</title>
        <authorList>
            <person name="Hasing T."/>
            <person name="Tang H."/>
            <person name="Brym M."/>
            <person name="Khazi F."/>
            <person name="Huang T."/>
            <person name="Chambers A.H."/>
        </authorList>
    </citation>
    <scope>NUCLEOTIDE SEQUENCE [LARGE SCALE GENOMIC DNA]</scope>
    <source>
        <tissue evidence="2">Leaf</tissue>
    </source>
</reference>
<evidence type="ECO:0000313" key="2">
    <source>
        <dbReference type="EMBL" id="KAG0472237.1"/>
    </source>
</evidence>
<feature type="chain" id="PRO_5032271621" evidence="1">
    <location>
        <begin position="23"/>
        <end position="222"/>
    </location>
</feature>
<evidence type="ECO:0000313" key="3">
    <source>
        <dbReference type="Proteomes" id="UP000639772"/>
    </source>
</evidence>
<comment type="caution">
    <text evidence="2">The sequence shown here is derived from an EMBL/GenBank/DDBJ whole genome shotgun (WGS) entry which is preliminary data.</text>
</comment>
<accession>A0A835USE7</accession>
<dbReference type="Pfam" id="PF14009">
    <property type="entry name" value="PADRE"/>
    <property type="match status" value="1"/>
</dbReference>
<dbReference type="InterPro" id="IPR025322">
    <property type="entry name" value="PADRE_dom"/>
</dbReference>
<dbReference type="Proteomes" id="UP000639772">
    <property type="component" value="Unassembled WGS sequence"/>
</dbReference>
<proteinExistence type="predicted"/>
<name>A0A835USE7_VANPL</name>
<sequence length="222" mass="24590">MSKSADEIKLLIFLLSADYLCPFPTPDSPICQTRGFTSTEGKMGCCFSRNKSEPFNGVRVLHINGHLEGFDAPVTACEITGKPPYQLLFSPVHLLSGYAKPLQANEQLEPGRVYFLLPYSVLQTSPADLTALAIRLCAVANRSAKVAPVKGTIRPALVQTVGEVGCVRQDMRLPRVRPWKPVLETIRELSFRRTMERLESNLTFQRDQPNTTLANSASRVEA</sequence>
<keyword evidence="1" id="KW-0732">Signal</keyword>
<dbReference type="AlphaFoldDB" id="A0A835USE7"/>
<dbReference type="PANTHER" id="PTHR33052">
    <property type="entry name" value="DUF4228 DOMAIN PROTEIN-RELATED"/>
    <property type="match status" value="1"/>
</dbReference>
<gene>
    <name evidence="2" type="ORF">HPP92_016783</name>
</gene>
<organism evidence="2 3">
    <name type="scientific">Vanilla planifolia</name>
    <name type="common">Vanilla</name>
    <dbReference type="NCBI Taxonomy" id="51239"/>
    <lineage>
        <taxon>Eukaryota</taxon>
        <taxon>Viridiplantae</taxon>
        <taxon>Streptophyta</taxon>
        <taxon>Embryophyta</taxon>
        <taxon>Tracheophyta</taxon>
        <taxon>Spermatophyta</taxon>
        <taxon>Magnoliopsida</taxon>
        <taxon>Liliopsida</taxon>
        <taxon>Asparagales</taxon>
        <taxon>Orchidaceae</taxon>
        <taxon>Vanilloideae</taxon>
        <taxon>Vanilleae</taxon>
        <taxon>Vanilla</taxon>
    </lineage>
</organism>
<dbReference type="EMBL" id="JADCNM010000008">
    <property type="protein sequence ID" value="KAG0472237.1"/>
    <property type="molecule type" value="Genomic_DNA"/>
</dbReference>
<feature type="signal peptide" evidence="1">
    <location>
        <begin position="1"/>
        <end position="22"/>
    </location>
</feature>